<dbReference type="RefSeq" id="WP_151692071.1">
    <property type="nucleotide sequence ID" value="NZ_BMGX01000002.1"/>
</dbReference>
<keyword evidence="1" id="KW-1133">Transmembrane helix</keyword>
<dbReference type="Proteomes" id="UP000484164">
    <property type="component" value="Unassembled WGS sequence"/>
</dbReference>
<name>A0A6L3ZI04_9FLAO</name>
<comment type="caution">
    <text evidence="3">The sequence shown here is derived from an EMBL/GenBank/DDBJ whole genome shotgun (WGS) entry which is preliminary data.</text>
</comment>
<dbReference type="AlphaFoldDB" id="A0A6L3ZI04"/>
<feature type="transmembrane region" description="Helical" evidence="1">
    <location>
        <begin position="323"/>
        <end position="343"/>
    </location>
</feature>
<evidence type="ECO:0000259" key="2">
    <source>
        <dbReference type="Pfam" id="PF00535"/>
    </source>
</evidence>
<dbReference type="Gene3D" id="3.90.550.10">
    <property type="entry name" value="Spore Coat Polysaccharide Biosynthesis Protein SpsA, Chain A"/>
    <property type="match status" value="1"/>
</dbReference>
<protein>
    <submittedName>
        <fullName evidence="3">Glycosyltransferase</fullName>
    </submittedName>
</protein>
<evidence type="ECO:0000313" key="3">
    <source>
        <dbReference type="EMBL" id="KAB2817494.1"/>
    </source>
</evidence>
<feature type="transmembrane region" description="Helical" evidence="1">
    <location>
        <begin position="534"/>
        <end position="552"/>
    </location>
</feature>
<dbReference type="InterPro" id="IPR029044">
    <property type="entry name" value="Nucleotide-diphossugar_trans"/>
</dbReference>
<dbReference type="GO" id="GO:0016740">
    <property type="term" value="F:transferase activity"/>
    <property type="evidence" value="ECO:0007669"/>
    <property type="project" value="UniProtKB-KW"/>
</dbReference>
<evidence type="ECO:0000313" key="4">
    <source>
        <dbReference type="Proteomes" id="UP000484164"/>
    </source>
</evidence>
<feature type="domain" description="Glycosyltransferase 2-like" evidence="2">
    <location>
        <begin position="4"/>
        <end position="183"/>
    </location>
</feature>
<feature type="transmembrane region" description="Helical" evidence="1">
    <location>
        <begin position="355"/>
        <end position="373"/>
    </location>
</feature>
<reference evidence="3 4" key="1">
    <citation type="submission" date="2019-10" db="EMBL/GenBank/DDBJ databases">
        <title>Genome sequence of Phaeocystidibacter marisrubri JCM30614 (type strain).</title>
        <authorList>
            <person name="Bowman J.P."/>
        </authorList>
    </citation>
    <scope>NUCLEOTIDE SEQUENCE [LARGE SCALE GENOMIC DNA]</scope>
    <source>
        <strain evidence="3 4">JCM 30614</strain>
    </source>
</reference>
<dbReference type="PANTHER" id="PTHR43179:SF7">
    <property type="entry name" value="RHAMNOSYLTRANSFERASE WBBL"/>
    <property type="match status" value="1"/>
</dbReference>
<keyword evidence="3" id="KW-0808">Transferase</keyword>
<dbReference type="OrthoDB" id="9771846at2"/>
<gene>
    <name evidence="3" type="ORF">F8C82_03600</name>
</gene>
<feature type="transmembrane region" description="Helical" evidence="1">
    <location>
        <begin position="287"/>
        <end position="308"/>
    </location>
</feature>
<dbReference type="SUPFAM" id="SSF53448">
    <property type="entry name" value="Nucleotide-diphospho-sugar transferases"/>
    <property type="match status" value="1"/>
</dbReference>
<dbReference type="InterPro" id="IPR001173">
    <property type="entry name" value="Glyco_trans_2-like"/>
</dbReference>
<organism evidence="3 4">
    <name type="scientific">Phaeocystidibacter marisrubri</name>
    <dbReference type="NCBI Taxonomy" id="1577780"/>
    <lineage>
        <taxon>Bacteria</taxon>
        <taxon>Pseudomonadati</taxon>
        <taxon>Bacteroidota</taxon>
        <taxon>Flavobacteriia</taxon>
        <taxon>Flavobacteriales</taxon>
        <taxon>Phaeocystidibacteraceae</taxon>
        <taxon>Phaeocystidibacter</taxon>
    </lineage>
</organism>
<evidence type="ECO:0000256" key="1">
    <source>
        <dbReference type="SAM" id="Phobius"/>
    </source>
</evidence>
<keyword evidence="1" id="KW-0472">Membrane</keyword>
<dbReference type="CDD" id="cd04186">
    <property type="entry name" value="GT_2_like_c"/>
    <property type="match status" value="1"/>
</dbReference>
<dbReference type="EMBL" id="WBVQ01000001">
    <property type="protein sequence ID" value="KAB2817494.1"/>
    <property type="molecule type" value="Genomic_DNA"/>
</dbReference>
<dbReference type="PANTHER" id="PTHR43179">
    <property type="entry name" value="RHAMNOSYLTRANSFERASE WBBL"/>
    <property type="match status" value="1"/>
</dbReference>
<keyword evidence="1" id="KW-0812">Transmembrane</keyword>
<keyword evidence="4" id="KW-1185">Reference proteome</keyword>
<sequence>MKLSIIIVNYNVRHFLEQCLYSVEKAISGIEADVWVVDNASVDDSMEMVREKFPWVQCIDNAENVGFAKANNQAAIASNSEYVLLLNPDTILPEDNLKKVLAYMDSHPKCGASGVRMYDGAGTFLPESKRGLPTPWVAFYKIFGLSSIFPKSEKFARYHLGHLDPNENQRVEILAGAYMMMRRDAWNKAGMLDETYFMYGEDIDLSYSIEKAGYEVHYLANAPIIHYKGESTKKGSLNYVFIFYNAMLIFAKKHLSKGYASAFSLLIRMAIYLRAALSIGKRIVSRLALPVLDILVFTGGMQFIIKYWEHNHRFIEGGSYPDFYKWGITPIYALLWVIGLILAGGYRKPIKLNRILSGLILGTSFIFILYALSPDEFRFSRALIIMGSAWMTFAVLTLRFAISFVPGSQTGLWSTDQRRVGFIGFEKNANGVKSLLSSDERPLSTFDILELENLQSECYALDINELILDSTALSYAQITEIFKEYGRQKIRFQIAYPEEGWMIGSNSIHTRGQALGKKSFALSEAKVLRNKRTFDILVCLFLWTLSPIAIWAPRLRVLWWQTFSVLLGMKTWVGYANPLPSLPNIKKGVIPIKNLQDKDLQMKADNAYASTADINVDARALIRFLRKG</sequence>
<dbReference type="Pfam" id="PF00535">
    <property type="entry name" value="Glycos_transf_2"/>
    <property type="match status" value="1"/>
</dbReference>
<accession>A0A6L3ZI04</accession>
<proteinExistence type="predicted"/>
<feature type="transmembrane region" description="Helical" evidence="1">
    <location>
        <begin position="379"/>
        <end position="402"/>
    </location>
</feature>